<dbReference type="InterPro" id="IPR036554">
    <property type="entry name" value="GHMP_kinase_C_sf"/>
</dbReference>
<keyword evidence="14" id="KW-1185">Reference proteome</keyword>
<dbReference type="OrthoDB" id="1652964at2759"/>
<comment type="similarity">
    <text evidence="10">Belongs to the GHMP kinase family. Mevalonate kinase subfamily.</text>
</comment>
<dbReference type="KEGG" id="kng:KNAG_0J01960"/>
<dbReference type="Pfam" id="PF08544">
    <property type="entry name" value="GHMP_kinases_C"/>
    <property type="match status" value="1"/>
</dbReference>
<dbReference type="GO" id="GO:0005524">
    <property type="term" value="F:ATP binding"/>
    <property type="evidence" value="ECO:0007669"/>
    <property type="project" value="UniProtKB-KW"/>
</dbReference>
<dbReference type="AlphaFoldDB" id="J7S2W4"/>
<evidence type="ECO:0000256" key="9">
    <source>
        <dbReference type="ARBA" id="ARBA00029438"/>
    </source>
</evidence>
<dbReference type="GeneID" id="34528032"/>
<keyword evidence="2 10" id="KW-0444">Lipid biosynthesis</keyword>
<feature type="domain" description="GHMP kinase N-terminal" evidence="11">
    <location>
        <begin position="124"/>
        <end position="201"/>
    </location>
</feature>
<evidence type="ECO:0000313" key="13">
    <source>
        <dbReference type="EMBL" id="CCK72277.1"/>
    </source>
</evidence>
<dbReference type="EMBL" id="HE978323">
    <property type="protein sequence ID" value="CCK72277.1"/>
    <property type="molecule type" value="Genomic_DNA"/>
</dbReference>
<evidence type="ECO:0000256" key="6">
    <source>
        <dbReference type="ARBA" id="ARBA00022840"/>
    </source>
</evidence>
<comment type="pathway">
    <text evidence="9 10">Isoprenoid biosynthesis; isopentenyl diphosphate biosynthesis via mevalonate pathway; isopentenyl diphosphate from (R)-mevalonate: step 1/3.</text>
</comment>
<evidence type="ECO:0000256" key="2">
    <source>
        <dbReference type="ARBA" id="ARBA00022516"/>
    </source>
</evidence>
<evidence type="ECO:0000259" key="11">
    <source>
        <dbReference type="Pfam" id="PF00288"/>
    </source>
</evidence>
<keyword evidence="7" id="KW-0460">Magnesium</keyword>
<keyword evidence="3 10" id="KW-0808">Transferase</keyword>
<dbReference type="Gene3D" id="3.30.70.890">
    <property type="entry name" value="GHMP kinase, C-terminal domain"/>
    <property type="match status" value="1"/>
</dbReference>
<evidence type="ECO:0000256" key="3">
    <source>
        <dbReference type="ARBA" id="ARBA00022679"/>
    </source>
</evidence>
<dbReference type="SUPFAM" id="SSF55060">
    <property type="entry name" value="GHMP Kinase, C-terminal domain"/>
    <property type="match status" value="1"/>
</dbReference>
<dbReference type="InterPro" id="IPR013750">
    <property type="entry name" value="GHMP_kinase_C_dom"/>
</dbReference>
<organism evidence="13 14">
    <name type="scientific">Huiozyma naganishii (strain ATCC MYA-139 / BCRC 22969 / CBS 8797 / KCTC 17520 / NBRC 10181 / NCYC 3082 / Yp74L-3)</name>
    <name type="common">Yeast</name>
    <name type="synonym">Kazachstania naganishii</name>
    <dbReference type="NCBI Taxonomy" id="1071383"/>
    <lineage>
        <taxon>Eukaryota</taxon>
        <taxon>Fungi</taxon>
        <taxon>Dikarya</taxon>
        <taxon>Ascomycota</taxon>
        <taxon>Saccharomycotina</taxon>
        <taxon>Saccharomycetes</taxon>
        <taxon>Saccharomycetales</taxon>
        <taxon>Saccharomycetaceae</taxon>
        <taxon>Huiozyma</taxon>
    </lineage>
</organism>
<keyword evidence="4 10" id="KW-0547">Nucleotide-binding</keyword>
<dbReference type="GO" id="GO:0010142">
    <property type="term" value="P:farnesyl diphosphate biosynthetic process, mevalonate pathway"/>
    <property type="evidence" value="ECO:0007669"/>
    <property type="project" value="EnsemblFungi"/>
</dbReference>
<evidence type="ECO:0000256" key="7">
    <source>
        <dbReference type="ARBA" id="ARBA00022842"/>
    </source>
</evidence>
<dbReference type="InterPro" id="IPR020568">
    <property type="entry name" value="Ribosomal_Su5_D2-typ_SF"/>
</dbReference>
<dbReference type="UniPathway" id="UPA00057">
    <property type="reaction ID" value="UER00098"/>
</dbReference>
<keyword evidence="5 10" id="KW-0418">Kinase</keyword>
<dbReference type="PRINTS" id="PR00959">
    <property type="entry name" value="MEVGALKINASE"/>
</dbReference>
<keyword evidence="10" id="KW-0756">Sterol biosynthesis</keyword>
<evidence type="ECO:0000256" key="5">
    <source>
        <dbReference type="ARBA" id="ARBA00022777"/>
    </source>
</evidence>
<dbReference type="EC" id="2.7.1.36" evidence="10"/>
<dbReference type="Proteomes" id="UP000006310">
    <property type="component" value="Chromosome 10"/>
</dbReference>
<dbReference type="GO" id="GO:0005829">
    <property type="term" value="C:cytosol"/>
    <property type="evidence" value="ECO:0007669"/>
    <property type="project" value="TreeGrafter"/>
</dbReference>
<name>J7S2W4_HUIN7</name>
<dbReference type="Pfam" id="PF00288">
    <property type="entry name" value="GHMP_kinases_N"/>
    <property type="match status" value="1"/>
</dbReference>
<keyword evidence="6 10" id="KW-0067">ATP-binding</keyword>
<comment type="catalytic activity">
    <reaction evidence="10">
        <text>(R)-mevalonate + ATP = (R)-5-phosphomevalonate + ADP + H(+)</text>
        <dbReference type="Rhea" id="RHEA:17065"/>
        <dbReference type="ChEBI" id="CHEBI:15378"/>
        <dbReference type="ChEBI" id="CHEBI:30616"/>
        <dbReference type="ChEBI" id="CHEBI:36464"/>
        <dbReference type="ChEBI" id="CHEBI:58146"/>
        <dbReference type="ChEBI" id="CHEBI:456216"/>
        <dbReference type="EC" id="2.7.1.36"/>
    </reaction>
</comment>
<evidence type="ECO:0000259" key="12">
    <source>
        <dbReference type="Pfam" id="PF08544"/>
    </source>
</evidence>
<evidence type="ECO:0000256" key="1">
    <source>
        <dbReference type="ARBA" id="ARBA00022490"/>
    </source>
</evidence>
<dbReference type="eggNOG" id="KOG1511">
    <property type="taxonomic scope" value="Eukaryota"/>
</dbReference>
<accession>J7S2W4</accession>
<dbReference type="STRING" id="1071383.J7S2W4"/>
<keyword evidence="10" id="KW-1207">Sterol metabolism</keyword>
<evidence type="ECO:0000256" key="4">
    <source>
        <dbReference type="ARBA" id="ARBA00022741"/>
    </source>
</evidence>
<evidence type="ECO:0000313" key="14">
    <source>
        <dbReference type="Proteomes" id="UP000006310"/>
    </source>
</evidence>
<reference evidence="13 14" key="1">
    <citation type="journal article" date="2011" name="Proc. Natl. Acad. Sci. U.S.A.">
        <title>Evolutionary erosion of yeast sex chromosomes by mating-type switching accidents.</title>
        <authorList>
            <person name="Gordon J.L."/>
            <person name="Armisen D."/>
            <person name="Proux-Wera E."/>
            <person name="Oheigeartaigh S.S."/>
            <person name="Byrne K.P."/>
            <person name="Wolfe K.H."/>
        </authorList>
    </citation>
    <scope>NUCLEOTIDE SEQUENCE [LARGE SCALE GENOMIC DNA]</scope>
    <source>
        <strain evidence="14">ATCC MYA-139 / BCRC 22969 / CBS 8797 / CCRC 22969 / KCTC 17520 / NBRC 10181 / NCYC 3082</strain>
    </source>
</reference>
<dbReference type="PANTHER" id="PTHR43290">
    <property type="entry name" value="MEVALONATE KINASE"/>
    <property type="match status" value="1"/>
</dbReference>
<dbReference type="GO" id="GO:0019287">
    <property type="term" value="P:isopentenyl diphosphate biosynthetic process, mevalonate pathway"/>
    <property type="evidence" value="ECO:0007669"/>
    <property type="project" value="UniProtKB-UniPathway"/>
</dbReference>
<dbReference type="HOGENOM" id="CLU_017814_0_1_1"/>
<dbReference type="InterPro" id="IPR014721">
    <property type="entry name" value="Ribsml_uS5_D2-typ_fold_subgr"/>
</dbReference>
<proteinExistence type="inferred from homology"/>
<dbReference type="InterPro" id="IPR006205">
    <property type="entry name" value="Mev_gal_kin"/>
</dbReference>
<keyword evidence="8 10" id="KW-0443">Lipid metabolism</keyword>
<protein>
    <recommendedName>
        <fullName evidence="10">Mevalonate kinase</fullName>
        <shortName evidence="10">MK</shortName>
        <ecNumber evidence="10">2.7.1.36</ecNumber>
    </recommendedName>
</protein>
<dbReference type="NCBIfam" id="TIGR00549">
    <property type="entry name" value="mevalon_kin"/>
    <property type="match status" value="1"/>
</dbReference>
<dbReference type="InterPro" id="IPR006204">
    <property type="entry name" value="GHMP_kinase_N_dom"/>
</dbReference>
<dbReference type="RefSeq" id="XP_022466522.1">
    <property type="nucleotide sequence ID" value="XM_022610202.1"/>
</dbReference>
<dbReference type="GO" id="GO:0004496">
    <property type="term" value="F:mevalonate kinase activity"/>
    <property type="evidence" value="ECO:0007669"/>
    <property type="project" value="UniProtKB-EC"/>
</dbReference>
<comment type="function">
    <text evidence="10">Mevalonate kinase; part of the second module of ergosterol biosynthesis pathway that includes the middle steps of the pathway. The second module is carried out in the vacuole and involves the formation of farnesyl diphosphate, which is also an important intermediate in the biosynthesis of ubiquinone, dolichol, heme and prenylated proteins.</text>
</comment>
<feature type="domain" description="GHMP kinase C-terminal" evidence="12">
    <location>
        <begin position="287"/>
        <end position="341"/>
    </location>
</feature>
<keyword evidence="10" id="KW-0753">Steroid metabolism</keyword>
<gene>
    <name evidence="13" type="primary">KNAG0J01960</name>
    <name evidence="13" type="ordered locus">KNAG_0J01960</name>
</gene>
<keyword evidence="1 10" id="KW-0963">Cytoplasm</keyword>
<reference evidence="14" key="2">
    <citation type="submission" date="2012-08" db="EMBL/GenBank/DDBJ databases">
        <title>Genome sequence of Kazachstania naganishii.</title>
        <authorList>
            <person name="Gordon J.L."/>
            <person name="Armisen D."/>
            <person name="Proux-Wera E."/>
            <person name="OhEigeartaigh S.S."/>
            <person name="Byrne K.P."/>
            <person name="Wolfe K.H."/>
        </authorList>
    </citation>
    <scope>NUCLEOTIDE SEQUENCE [LARGE SCALE GENOMIC DNA]</scope>
    <source>
        <strain evidence="14">ATCC MYA-139 / BCRC 22969 / CBS 8797 / CCRC 22969 / KCTC 17520 / NBRC 10181 / NCYC 3082</strain>
    </source>
</reference>
<dbReference type="GO" id="GO:0006696">
    <property type="term" value="P:ergosterol biosynthetic process"/>
    <property type="evidence" value="ECO:0007669"/>
    <property type="project" value="EnsemblFungi"/>
</dbReference>
<dbReference type="OMA" id="LMDFNHG"/>
<comment type="subcellular location">
    <subcellularLocation>
        <location evidence="10">Cytoplasm</location>
    </subcellularLocation>
</comment>
<dbReference type="SUPFAM" id="SSF54211">
    <property type="entry name" value="Ribosomal protein S5 domain 2-like"/>
    <property type="match status" value="1"/>
</dbReference>
<dbReference type="PANTHER" id="PTHR43290:SF2">
    <property type="entry name" value="MEVALONATE KINASE"/>
    <property type="match status" value="1"/>
</dbReference>
<evidence type="ECO:0000256" key="10">
    <source>
        <dbReference type="RuleBase" id="RU363087"/>
    </source>
</evidence>
<dbReference type="Gene3D" id="3.30.230.10">
    <property type="match status" value="1"/>
</dbReference>
<keyword evidence="10" id="KW-0752">Steroid biosynthesis</keyword>
<evidence type="ECO:0000256" key="8">
    <source>
        <dbReference type="ARBA" id="ARBA00023098"/>
    </source>
</evidence>
<sequence length="419" mass="43772">MTVTLPFATCAPGKVILFGEHSAVYGKLAAAASVNALRTYLHVEKTTVPGTLQLVFPDIHFEAQWGGTQLRTVFGAVQPTVGPPPLQLDEQLLARVQEFAESSVEHPVHVQAAICFLYLFAAICGAEDTGLRFVLKSTSPIGAGLGSSAAISVALSTAMLHLRDTAPGPTLSQVNGWSLLGEKCIHGDPSGIDNAVATYGGVISYRKGHQFQFITLPDHLSAKLRLLVTYTGVPRSTKQLVQGVRDLYERDTLLVEPILEAMDQCAQRAVSCLEAAAATDTALPSTLLELATLINVNQGLLCSLGVSHPALERVKLAADTAQIGSTKLTGAGGGGCAITLLADGCTPTVLRQFQESLQDPAAGSFETYETLLGGLGAALLGDPPTGVSALFRDPSATAADLETALTPGIAPVTWTPLKP</sequence>